<accession>A0A0R3T2I8</accession>
<organism evidence="4">
    <name type="scientific">Rodentolepis nana</name>
    <name type="common">Dwarf tapeworm</name>
    <name type="synonym">Hymenolepis nana</name>
    <dbReference type="NCBI Taxonomy" id="102285"/>
    <lineage>
        <taxon>Eukaryota</taxon>
        <taxon>Metazoa</taxon>
        <taxon>Spiralia</taxon>
        <taxon>Lophotrochozoa</taxon>
        <taxon>Platyhelminthes</taxon>
        <taxon>Cestoda</taxon>
        <taxon>Eucestoda</taxon>
        <taxon>Cyclophyllidea</taxon>
        <taxon>Hymenolepididae</taxon>
        <taxon>Rodentolepis</taxon>
    </lineage>
</organism>
<dbReference type="EMBL" id="UZAE01000412">
    <property type="protein sequence ID" value="VDN97016.1"/>
    <property type="molecule type" value="Genomic_DNA"/>
</dbReference>
<dbReference type="InterPro" id="IPR019172">
    <property type="entry name" value="Osteopetrosis-assoc_TM_1"/>
</dbReference>
<dbReference type="AlphaFoldDB" id="A0A0R3T2I8"/>
<keyword evidence="1" id="KW-0472">Membrane</keyword>
<sequence>MFHVYFQPQSEIISFLLKTWRTAYCDQCLSMSSSDAYYPVWFYTTTETLPNYNLSAYNNRTLKFFDRLNIVVECISLYIQNTNVSFLDSVNFPTFSSIQVDKNVCRNCLNEYSGLIQSYEVWINEVSGYKQRSFLLPLDINSFSYRKLCIDVVDAANRTHFVWSNILECSSLPSQKAGSTLLPLIICVIIGVVFHAALVCFFHKPSHVIVYMQSRVEATTGTVQPTTSNVMNTDNSQLPVSSLLRKTSFAPVARNISFDLLTQEDHLSY</sequence>
<proteinExistence type="predicted"/>
<feature type="transmembrane region" description="Helical" evidence="1">
    <location>
        <begin position="181"/>
        <end position="202"/>
    </location>
</feature>
<protein>
    <submittedName>
        <fullName evidence="4">Osteopetrosis associated transmembrane protein</fullName>
    </submittedName>
</protein>
<dbReference type="PANTHER" id="PTHR15644">
    <property type="entry name" value="OSTEOPETROSIS ASSOCIATED TRANSMEMBRANE PROTEIN 1"/>
    <property type="match status" value="1"/>
</dbReference>
<evidence type="ECO:0000313" key="4">
    <source>
        <dbReference type="WBParaSite" id="HNAJ_0000115701-mRNA-1"/>
    </source>
</evidence>
<dbReference type="Pfam" id="PF09777">
    <property type="entry name" value="OSTMP1"/>
    <property type="match status" value="1"/>
</dbReference>
<dbReference type="PANTHER" id="PTHR15644:SF2">
    <property type="entry name" value="OSTEOPETROSIS-ASSOCIATED TRANSMEMBRANE PROTEIN 1"/>
    <property type="match status" value="1"/>
</dbReference>
<keyword evidence="3" id="KW-1185">Reference proteome</keyword>
<evidence type="ECO:0000313" key="2">
    <source>
        <dbReference type="EMBL" id="VDN97016.1"/>
    </source>
</evidence>
<dbReference type="Proteomes" id="UP000278807">
    <property type="component" value="Unassembled WGS sequence"/>
</dbReference>
<dbReference type="STRING" id="102285.A0A0R3T2I8"/>
<name>A0A0R3T2I8_RODNA</name>
<keyword evidence="1" id="KW-1133">Transmembrane helix</keyword>
<evidence type="ECO:0000256" key="1">
    <source>
        <dbReference type="SAM" id="Phobius"/>
    </source>
</evidence>
<keyword evidence="1" id="KW-0812">Transmembrane</keyword>
<gene>
    <name evidence="2" type="ORF">HNAJ_LOCUS1157</name>
</gene>
<evidence type="ECO:0000313" key="3">
    <source>
        <dbReference type="Proteomes" id="UP000278807"/>
    </source>
</evidence>
<dbReference type="WBParaSite" id="HNAJ_0000115701-mRNA-1">
    <property type="protein sequence ID" value="HNAJ_0000115701-mRNA-1"/>
    <property type="gene ID" value="HNAJ_0000115701"/>
</dbReference>
<reference evidence="2 3" key="2">
    <citation type="submission" date="2018-11" db="EMBL/GenBank/DDBJ databases">
        <authorList>
            <consortium name="Pathogen Informatics"/>
        </authorList>
    </citation>
    <scope>NUCLEOTIDE SEQUENCE [LARGE SCALE GENOMIC DNA]</scope>
</reference>
<dbReference type="GO" id="GO:0005829">
    <property type="term" value="C:cytosol"/>
    <property type="evidence" value="ECO:0007669"/>
    <property type="project" value="TreeGrafter"/>
</dbReference>
<dbReference type="OrthoDB" id="8021850at2759"/>
<reference evidence="4" key="1">
    <citation type="submission" date="2017-02" db="UniProtKB">
        <authorList>
            <consortium name="WormBaseParasite"/>
        </authorList>
    </citation>
    <scope>IDENTIFICATION</scope>
</reference>